<evidence type="ECO:0000313" key="1">
    <source>
        <dbReference type="EMBL" id="SDO29617.1"/>
    </source>
</evidence>
<protein>
    <submittedName>
        <fullName evidence="1">Uncharacterized protein</fullName>
    </submittedName>
</protein>
<evidence type="ECO:0000313" key="2">
    <source>
        <dbReference type="Proteomes" id="UP000199677"/>
    </source>
</evidence>
<keyword evidence="2" id="KW-1185">Reference proteome</keyword>
<dbReference type="RefSeq" id="WP_089707904.1">
    <property type="nucleotide sequence ID" value="NZ_FNII01000019.1"/>
</dbReference>
<dbReference type="EMBL" id="FNII01000019">
    <property type="protein sequence ID" value="SDO29617.1"/>
    <property type="molecule type" value="Genomic_DNA"/>
</dbReference>
<gene>
    <name evidence="1" type="ORF">SAMN04487951_11959</name>
</gene>
<name>A0A1H0IDT8_9GAMM</name>
<dbReference type="AlphaFoldDB" id="A0A1H0IDT8"/>
<sequence length="74" mass="8341">MYSIEFEADIKNGVVTIPPEYDELQNHHAHIVVMVKDSPIKELPASTLDFSGAGISAFKEQGAVELQRELRDEW</sequence>
<proteinExistence type="predicted"/>
<organism evidence="1 2">
    <name type="scientific">Vreelandella arcis</name>
    <dbReference type="NCBI Taxonomy" id="416873"/>
    <lineage>
        <taxon>Bacteria</taxon>
        <taxon>Pseudomonadati</taxon>
        <taxon>Pseudomonadota</taxon>
        <taxon>Gammaproteobacteria</taxon>
        <taxon>Oceanospirillales</taxon>
        <taxon>Halomonadaceae</taxon>
        <taxon>Vreelandella</taxon>
    </lineage>
</organism>
<accession>A0A1H0IDT8</accession>
<dbReference type="OrthoDB" id="5616219at2"/>
<dbReference type="Proteomes" id="UP000199677">
    <property type="component" value="Unassembled WGS sequence"/>
</dbReference>
<reference evidence="2" key="1">
    <citation type="submission" date="2016-10" db="EMBL/GenBank/DDBJ databases">
        <authorList>
            <person name="Varghese N."/>
            <person name="Submissions S."/>
        </authorList>
    </citation>
    <scope>NUCLEOTIDE SEQUENCE [LARGE SCALE GENOMIC DNA]</scope>
    <source>
        <strain evidence="2">CGMCC 1.6494</strain>
    </source>
</reference>
<dbReference type="STRING" id="416873.SAMN04487951_11959"/>